<reference evidence="1 2" key="1">
    <citation type="submission" date="2019-07" db="EMBL/GenBank/DDBJ databases">
        <title>Complete genome of Thermococcus acidophilus.</title>
        <authorList>
            <person name="Li X."/>
        </authorList>
    </citation>
    <scope>NUCLEOTIDE SEQUENCE [LARGE SCALE GENOMIC DNA]</scope>
    <source>
        <strain evidence="1 2">SY113</strain>
    </source>
</reference>
<evidence type="ECO:0000313" key="2">
    <source>
        <dbReference type="Proteomes" id="UP000322631"/>
    </source>
</evidence>
<dbReference type="RefSeq" id="WP_148883342.1">
    <property type="nucleotide sequence ID" value="NZ_CP041932.1"/>
</dbReference>
<dbReference type="Proteomes" id="UP000322631">
    <property type="component" value="Chromosome"/>
</dbReference>
<dbReference type="InterPro" id="IPR011990">
    <property type="entry name" value="TPR-like_helical_dom_sf"/>
</dbReference>
<proteinExistence type="predicted"/>
<evidence type="ECO:0008006" key="3">
    <source>
        <dbReference type="Google" id="ProtNLM"/>
    </source>
</evidence>
<name>A0A5C0SQF1_9EURY</name>
<sequence>MVIKYEPLNRRERIMRLFREAIEAENARDLETAKRKLDEIMELARDEEPEFYFEACFRLADIFLQEDNYRGAVKCAIRGVHRAPNEDLYRLGIKRLGDVLFIMKEENRLGEVSEDMDVTLSLVKNDEELYRFVQTLVKIARGEKVEERFSLEEFNEIIGLLKG</sequence>
<keyword evidence="2" id="KW-1185">Reference proteome</keyword>
<gene>
    <name evidence="1" type="ORF">FPV09_10330</name>
</gene>
<dbReference type="KEGG" id="them:FPV09_10330"/>
<dbReference type="GeneID" id="41610255"/>
<evidence type="ECO:0000313" key="1">
    <source>
        <dbReference type="EMBL" id="QEK15418.1"/>
    </source>
</evidence>
<dbReference type="EMBL" id="CP041932">
    <property type="protein sequence ID" value="QEK15418.1"/>
    <property type="molecule type" value="Genomic_DNA"/>
</dbReference>
<protein>
    <recommendedName>
        <fullName evidence="3">Tetratricopeptide repeat protein</fullName>
    </recommendedName>
</protein>
<dbReference type="AlphaFoldDB" id="A0A5C0SQF1"/>
<organism evidence="1 2">
    <name type="scientific">Thermococcus aciditolerans</name>
    <dbReference type="NCBI Taxonomy" id="2598455"/>
    <lineage>
        <taxon>Archaea</taxon>
        <taxon>Methanobacteriati</taxon>
        <taxon>Methanobacteriota</taxon>
        <taxon>Thermococci</taxon>
        <taxon>Thermococcales</taxon>
        <taxon>Thermococcaceae</taxon>
        <taxon>Thermococcus</taxon>
    </lineage>
</organism>
<accession>A0A5C0SQF1</accession>
<dbReference type="Gene3D" id="1.25.40.10">
    <property type="entry name" value="Tetratricopeptide repeat domain"/>
    <property type="match status" value="1"/>
</dbReference>